<accession>A0A4R2MUG8</accession>
<dbReference type="Gene3D" id="1.10.10.10">
    <property type="entry name" value="Winged helix-like DNA-binding domain superfamily/Winged helix DNA-binding domain"/>
    <property type="match status" value="1"/>
</dbReference>
<evidence type="ECO:0000259" key="2">
    <source>
        <dbReference type="Pfam" id="PF02481"/>
    </source>
</evidence>
<evidence type="ECO:0000259" key="3">
    <source>
        <dbReference type="Pfam" id="PF17782"/>
    </source>
</evidence>
<reference evidence="5 6" key="1">
    <citation type="submission" date="2019-03" db="EMBL/GenBank/DDBJ databases">
        <title>Genomic Encyclopedia of Type Strains, Phase IV (KMG-IV): sequencing the most valuable type-strain genomes for metagenomic binning, comparative biology and taxonomic classification.</title>
        <authorList>
            <person name="Goeker M."/>
        </authorList>
    </citation>
    <scope>NUCLEOTIDE SEQUENCE [LARGE SCALE GENOMIC DNA]</scope>
    <source>
        <strain evidence="5 6">DSM 28231</strain>
    </source>
</reference>
<evidence type="ECO:0000313" key="6">
    <source>
        <dbReference type="Proteomes" id="UP000294841"/>
    </source>
</evidence>
<dbReference type="Proteomes" id="UP000294841">
    <property type="component" value="Unassembled WGS sequence"/>
</dbReference>
<gene>
    <name evidence="5" type="ORF">EV697_10764</name>
</gene>
<proteinExistence type="inferred from homology"/>
<dbReference type="PANTHER" id="PTHR43022:SF1">
    <property type="entry name" value="PROTEIN SMF"/>
    <property type="match status" value="1"/>
</dbReference>
<feature type="domain" description="Smf/DprA SLOG" evidence="2">
    <location>
        <begin position="78"/>
        <end position="287"/>
    </location>
</feature>
<dbReference type="InterPro" id="IPR036388">
    <property type="entry name" value="WH-like_DNA-bd_sf"/>
</dbReference>
<dbReference type="AlphaFoldDB" id="A0A4R2MUG8"/>
<dbReference type="InterPro" id="IPR041614">
    <property type="entry name" value="DprA_WH"/>
</dbReference>
<dbReference type="RefSeq" id="WP_132024820.1">
    <property type="nucleotide sequence ID" value="NZ_CP016605.1"/>
</dbReference>
<evidence type="ECO:0000256" key="1">
    <source>
        <dbReference type="ARBA" id="ARBA00006525"/>
    </source>
</evidence>
<dbReference type="InterPro" id="IPR003488">
    <property type="entry name" value="DprA"/>
</dbReference>
<dbReference type="PANTHER" id="PTHR43022">
    <property type="entry name" value="PROTEIN SMF"/>
    <property type="match status" value="1"/>
</dbReference>
<keyword evidence="6" id="KW-1185">Reference proteome</keyword>
<feature type="domain" description="Smf/DprA SAM" evidence="4">
    <location>
        <begin position="3"/>
        <end position="68"/>
    </location>
</feature>
<name>A0A4R2MUG8_9PAST</name>
<evidence type="ECO:0000313" key="5">
    <source>
        <dbReference type="EMBL" id="TCP11511.1"/>
    </source>
</evidence>
<protein>
    <submittedName>
        <fullName evidence="5">DNA processing protein</fullName>
    </submittedName>
</protein>
<dbReference type="NCBIfam" id="TIGR00732">
    <property type="entry name" value="dprA"/>
    <property type="match status" value="1"/>
</dbReference>
<organism evidence="5 6">
    <name type="scientific">Bisgaardia hudsonensis</name>
    <dbReference type="NCBI Taxonomy" id="109472"/>
    <lineage>
        <taxon>Bacteria</taxon>
        <taxon>Pseudomonadati</taxon>
        <taxon>Pseudomonadota</taxon>
        <taxon>Gammaproteobacteria</taxon>
        <taxon>Pasteurellales</taxon>
        <taxon>Pasteurellaceae</taxon>
        <taxon>Bisgaardia</taxon>
    </lineage>
</organism>
<dbReference type="Pfam" id="PF25317">
    <property type="entry name" value="SAM_SMF"/>
    <property type="match status" value="1"/>
</dbReference>
<evidence type="ECO:0000259" key="4">
    <source>
        <dbReference type="Pfam" id="PF25317"/>
    </source>
</evidence>
<comment type="caution">
    <text evidence="5">The sequence shown here is derived from an EMBL/GenBank/DDBJ whole genome shotgun (WGS) entry which is preliminary data.</text>
</comment>
<dbReference type="Gene3D" id="3.40.50.450">
    <property type="match status" value="1"/>
</dbReference>
<dbReference type="SUPFAM" id="SSF102405">
    <property type="entry name" value="MCP/YpsA-like"/>
    <property type="match status" value="1"/>
</dbReference>
<sequence length="369" mass="41860">MNKSNEIILRLQQIPRLGVNSINKILNEITLETLIQYDQEKLKAIGWTTTQIHRWFNPEMRYIQPALEWEAKENNHTIINLYDENYPYLLKQIATPPLLLFVKGNIDALKQQQIAIVGSRSCSNYGEYWAKYFATELSLAGFIITSGLALGIDAFSHQAVVNIKGQTIAVLGSGLEHIYPKKHKKLSQEIIDHNGCIISEFLPNQPPIAQHFPQRNRIISGLSLATLIIEASERSGSLITARYALEQNRDIFALPGNIQNKYSEGCHRLIKQGAMLVENTEDILENLSLFGVNNYLPKKPQNLLIDYDGPTPPEEPNYPELYQHIGYTPISLDDLALKTSLSIDILLTQLLELELQDLVITEQGLYRRT</sequence>
<dbReference type="GO" id="GO:0009294">
    <property type="term" value="P:DNA-mediated transformation"/>
    <property type="evidence" value="ECO:0007669"/>
    <property type="project" value="InterPro"/>
</dbReference>
<dbReference type="InterPro" id="IPR057338">
    <property type="entry name" value="DprA_SAM"/>
</dbReference>
<dbReference type="EMBL" id="SLXI01000007">
    <property type="protein sequence ID" value="TCP11511.1"/>
    <property type="molecule type" value="Genomic_DNA"/>
</dbReference>
<dbReference type="Pfam" id="PF02481">
    <property type="entry name" value="DNA_processg_A"/>
    <property type="match status" value="1"/>
</dbReference>
<feature type="domain" description="DprA winged helix" evidence="3">
    <location>
        <begin position="310"/>
        <end position="361"/>
    </location>
</feature>
<dbReference type="InterPro" id="IPR057666">
    <property type="entry name" value="DrpA_SLOG"/>
</dbReference>
<dbReference type="OrthoDB" id="9785707at2"/>
<dbReference type="Pfam" id="PF17782">
    <property type="entry name" value="WHD_DprA"/>
    <property type="match status" value="1"/>
</dbReference>
<comment type="similarity">
    <text evidence="1">Belongs to the DprA/Smf family.</text>
</comment>